<keyword evidence="1" id="KW-0472">Membrane</keyword>
<comment type="caution">
    <text evidence="2">The sequence shown here is derived from an EMBL/GenBank/DDBJ whole genome shotgun (WGS) entry which is preliminary data.</text>
</comment>
<protein>
    <recommendedName>
        <fullName evidence="4">DUF2798 domain-containing protein</fullName>
    </recommendedName>
</protein>
<dbReference type="EMBL" id="LNZG01000023">
    <property type="protein sequence ID" value="ODA90051.1"/>
    <property type="molecule type" value="Genomic_DNA"/>
</dbReference>
<feature type="transmembrane region" description="Helical" evidence="1">
    <location>
        <begin position="7"/>
        <end position="31"/>
    </location>
</feature>
<organism evidence="2 3">
    <name type="scientific">Leifsonia xyli subsp. xyli</name>
    <dbReference type="NCBI Taxonomy" id="59736"/>
    <lineage>
        <taxon>Bacteria</taxon>
        <taxon>Bacillati</taxon>
        <taxon>Actinomycetota</taxon>
        <taxon>Actinomycetes</taxon>
        <taxon>Micrococcales</taxon>
        <taxon>Microbacteriaceae</taxon>
        <taxon>Leifsonia</taxon>
    </lineage>
</organism>
<dbReference type="AlphaFoldDB" id="A0A1E2SJZ8"/>
<keyword evidence="1" id="KW-0812">Transmembrane</keyword>
<reference evidence="2 3" key="1">
    <citation type="submission" date="2015-11" db="EMBL/GenBank/DDBJ databases">
        <authorList>
            <person name="Zhang Y."/>
            <person name="Guo Z."/>
        </authorList>
    </citation>
    <scope>NUCLEOTIDE SEQUENCE [LARGE SCALE GENOMIC DNA]</scope>
    <source>
        <strain evidence="3">gdw1</strain>
    </source>
</reference>
<name>A0A1E2SJZ8_LEIXY</name>
<dbReference type="RefSeq" id="WP_050737951.1">
    <property type="nucleotide sequence ID" value="NZ_LNZG01000023.1"/>
</dbReference>
<keyword evidence="1" id="KW-1133">Transmembrane helix</keyword>
<sequence length="74" mass="8019">MMMSPLWLRILVIWFVIFPAVALGQAVLGWLADDWPLLLRAAVLTAVVVPFAVAVGVPTLLRVVARLRTGQAPA</sequence>
<feature type="transmembrane region" description="Helical" evidence="1">
    <location>
        <begin position="37"/>
        <end position="61"/>
    </location>
</feature>
<gene>
    <name evidence="2" type="ORF">ATY41_03210</name>
</gene>
<evidence type="ECO:0000256" key="1">
    <source>
        <dbReference type="SAM" id="Phobius"/>
    </source>
</evidence>
<evidence type="ECO:0008006" key="4">
    <source>
        <dbReference type="Google" id="ProtNLM"/>
    </source>
</evidence>
<dbReference type="Proteomes" id="UP000094426">
    <property type="component" value="Unassembled WGS sequence"/>
</dbReference>
<accession>A0A1E2SJZ8</accession>
<proteinExistence type="predicted"/>
<evidence type="ECO:0000313" key="2">
    <source>
        <dbReference type="EMBL" id="ODA90051.1"/>
    </source>
</evidence>
<evidence type="ECO:0000313" key="3">
    <source>
        <dbReference type="Proteomes" id="UP000094426"/>
    </source>
</evidence>